<name>A0ABP8A5P3_9SPHI</name>
<evidence type="ECO:0000259" key="1">
    <source>
        <dbReference type="Pfam" id="PF00326"/>
    </source>
</evidence>
<dbReference type="Proteomes" id="UP001500167">
    <property type="component" value="Unassembled WGS sequence"/>
</dbReference>
<accession>A0ABP8A5P3</accession>
<keyword evidence="4" id="KW-1185">Reference proteome</keyword>
<reference evidence="4" key="1">
    <citation type="journal article" date="2019" name="Int. J. Syst. Evol. Microbiol.">
        <title>The Global Catalogue of Microorganisms (GCM) 10K type strain sequencing project: providing services to taxonomists for standard genome sequencing and annotation.</title>
        <authorList>
            <consortium name="The Broad Institute Genomics Platform"/>
            <consortium name="The Broad Institute Genome Sequencing Center for Infectious Disease"/>
            <person name="Wu L."/>
            <person name="Ma J."/>
        </authorList>
    </citation>
    <scope>NUCLEOTIDE SEQUENCE [LARGE SCALE GENOMIC DNA]</scope>
    <source>
        <strain evidence="4">JCM 16722</strain>
    </source>
</reference>
<gene>
    <name evidence="3" type="ORF">GCM10022218_29240</name>
</gene>
<dbReference type="Pfam" id="PF00930">
    <property type="entry name" value="DPPIV_N"/>
    <property type="match status" value="1"/>
</dbReference>
<dbReference type="SUPFAM" id="SSF53474">
    <property type="entry name" value="alpha/beta-Hydrolases"/>
    <property type="match status" value="1"/>
</dbReference>
<dbReference type="Pfam" id="PF00326">
    <property type="entry name" value="Peptidase_S9"/>
    <property type="match status" value="1"/>
</dbReference>
<proteinExistence type="predicted"/>
<dbReference type="EMBL" id="BAAAZK010000007">
    <property type="protein sequence ID" value="GAA4178480.1"/>
    <property type="molecule type" value="Genomic_DNA"/>
</dbReference>
<dbReference type="Gene3D" id="3.40.50.1820">
    <property type="entry name" value="alpha/beta hydrolase"/>
    <property type="match status" value="1"/>
</dbReference>
<evidence type="ECO:0000313" key="3">
    <source>
        <dbReference type="EMBL" id="GAA4178480.1"/>
    </source>
</evidence>
<evidence type="ECO:0000259" key="2">
    <source>
        <dbReference type="Pfam" id="PF00930"/>
    </source>
</evidence>
<dbReference type="PANTHER" id="PTHR11731">
    <property type="entry name" value="PROTEASE FAMILY S9B,C DIPEPTIDYL-PEPTIDASE IV-RELATED"/>
    <property type="match status" value="1"/>
</dbReference>
<evidence type="ECO:0000313" key="4">
    <source>
        <dbReference type="Proteomes" id="UP001500167"/>
    </source>
</evidence>
<dbReference type="InterPro" id="IPR002469">
    <property type="entry name" value="Peptidase_S9B_N"/>
</dbReference>
<feature type="domain" description="Dipeptidylpeptidase IV N-terminal" evidence="2">
    <location>
        <begin position="89"/>
        <end position="401"/>
    </location>
</feature>
<dbReference type="SUPFAM" id="SSF82171">
    <property type="entry name" value="DPP6 N-terminal domain-like"/>
    <property type="match status" value="1"/>
</dbReference>
<protein>
    <submittedName>
        <fullName evidence="3">S9 family peptidase</fullName>
    </submittedName>
</protein>
<feature type="domain" description="Peptidase S9 prolyl oligopeptidase catalytic" evidence="1">
    <location>
        <begin position="491"/>
        <end position="667"/>
    </location>
</feature>
<dbReference type="RefSeq" id="WP_346086654.1">
    <property type="nucleotide sequence ID" value="NZ_BAAAZK010000007.1"/>
</dbReference>
<dbReference type="InterPro" id="IPR050278">
    <property type="entry name" value="Serine_Prot_S9B/DPPIV"/>
</dbReference>
<dbReference type="Gene3D" id="2.140.10.30">
    <property type="entry name" value="Dipeptidylpeptidase IV, N-terminal domain"/>
    <property type="match status" value="1"/>
</dbReference>
<dbReference type="InterPro" id="IPR029058">
    <property type="entry name" value="AB_hydrolase_fold"/>
</dbReference>
<comment type="caution">
    <text evidence="3">The sequence shown here is derived from an EMBL/GenBank/DDBJ whole genome shotgun (WGS) entry which is preliminary data.</text>
</comment>
<organism evidence="3 4">
    <name type="scientific">Sphingobacterium ginsenosidimutans</name>
    <dbReference type="NCBI Taxonomy" id="687845"/>
    <lineage>
        <taxon>Bacteria</taxon>
        <taxon>Pseudomonadati</taxon>
        <taxon>Bacteroidota</taxon>
        <taxon>Sphingobacteriia</taxon>
        <taxon>Sphingobacteriales</taxon>
        <taxon>Sphingobacteriaceae</taxon>
        <taxon>Sphingobacterium</taxon>
    </lineage>
</organism>
<dbReference type="PANTHER" id="PTHR11731:SF193">
    <property type="entry name" value="DIPEPTIDYL PEPTIDASE 9"/>
    <property type="match status" value="1"/>
</dbReference>
<sequence>MELKYKSIMGKITERTLSKYLLLLLFLVFGGRINGQIRYDTTLIKPLPNITGWKDNTHYIISKNQGREQLLQVVDCRNGRIISEERVKPSQKKEIKPTLQGAVLPLLSPDKKYLAFLRNNNLYVMNLATKEEIQFTKDGSPTLMNGYASWVYYEEILKRESEYRAFWWSPDSKHIAFYRFDDSKVPVTALYNPIGQHGFTEITHYPKAGDPNPEVKLGIASVADKKVRWSEIDKQDHYLGTPFWRPDGTGLLVQWMPRRQNNLQLLEVDPANGQSKIIYREHQDTWIDWIKKIYWVKEGFFLIRDFSGWEQIYFYGHDGQLKNVVSSGKNWNLQPIRIDEKKKELFFTSNAENSVRTDLYRVQWNGKNQQRLTFGDFTHAKILLSPTGDKFITQYSNSSTPTRTALVNSKTHRILDIADSKGAQFDAKKLRKKEILWIKTTEGFELPASVTWPIKIDAGKRYPVIIRVYGGPKHQIVTDNWTIPSLGSEDEEAIKVVFEHRGSGNNGKQGLNMLYGNLGKWEIHDYINWVKKLRENPAVDTNRIFISGGSYGGYLTAMALTLGATYFNYGIADYAVTDWRLYDSHYTERYMGLPKDNPTGYAYGAVLTHINQYQQQKNNMLMLSHGLMDDNVHVQNTYQLVDLLQRKNKRFELMIYPTERHGWKGPKIPFTVDQRKQFTYKYLYNK</sequence>
<dbReference type="InterPro" id="IPR001375">
    <property type="entry name" value="Peptidase_S9_cat"/>
</dbReference>